<gene>
    <name evidence="1" type="ORF">F2Q69_00059924</name>
</gene>
<evidence type="ECO:0000313" key="1">
    <source>
        <dbReference type="EMBL" id="KAF3572066.1"/>
    </source>
</evidence>
<proteinExistence type="predicted"/>
<name>A0A8S9RHA8_BRACR</name>
<organism evidence="1 2">
    <name type="scientific">Brassica cretica</name>
    <name type="common">Mustard</name>
    <dbReference type="NCBI Taxonomy" id="69181"/>
    <lineage>
        <taxon>Eukaryota</taxon>
        <taxon>Viridiplantae</taxon>
        <taxon>Streptophyta</taxon>
        <taxon>Embryophyta</taxon>
        <taxon>Tracheophyta</taxon>
        <taxon>Spermatophyta</taxon>
        <taxon>Magnoliopsida</taxon>
        <taxon>eudicotyledons</taxon>
        <taxon>Gunneridae</taxon>
        <taxon>Pentapetalae</taxon>
        <taxon>rosids</taxon>
        <taxon>malvids</taxon>
        <taxon>Brassicales</taxon>
        <taxon>Brassicaceae</taxon>
        <taxon>Brassiceae</taxon>
        <taxon>Brassica</taxon>
    </lineage>
</organism>
<accession>A0A8S9RHA8</accession>
<dbReference type="EMBL" id="QGKX02000095">
    <property type="protein sequence ID" value="KAF3572066.1"/>
    <property type="molecule type" value="Genomic_DNA"/>
</dbReference>
<evidence type="ECO:0000313" key="2">
    <source>
        <dbReference type="Proteomes" id="UP000712600"/>
    </source>
</evidence>
<reference evidence="1" key="1">
    <citation type="submission" date="2019-12" db="EMBL/GenBank/DDBJ databases">
        <title>Genome sequencing and annotation of Brassica cretica.</title>
        <authorList>
            <person name="Studholme D.J."/>
            <person name="Sarris P."/>
        </authorList>
    </citation>
    <scope>NUCLEOTIDE SEQUENCE</scope>
    <source>
        <strain evidence="1">PFS-109/04</strain>
        <tissue evidence="1">Leaf</tissue>
    </source>
</reference>
<protein>
    <submittedName>
        <fullName evidence="1">Uncharacterized protein</fullName>
    </submittedName>
</protein>
<dbReference type="AlphaFoldDB" id="A0A8S9RHA8"/>
<comment type="caution">
    <text evidence="1">The sequence shown here is derived from an EMBL/GenBank/DDBJ whole genome shotgun (WGS) entry which is preliminary data.</text>
</comment>
<dbReference type="Proteomes" id="UP000712600">
    <property type="component" value="Unassembled WGS sequence"/>
</dbReference>
<sequence>MKEEEEMRRGEWDELEVMDAAETMNPDEKPTTRVTRSATRTPVMAAGGLGRRREWEGN</sequence>